<reference evidence="2 3" key="1">
    <citation type="submission" date="2019-01" db="EMBL/GenBank/DDBJ databases">
        <authorList>
            <person name="Chen W.-M."/>
        </authorList>
    </citation>
    <scope>NUCLEOTIDE SEQUENCE [LARGE SCALE GENOMIC DNA]</scope>
    <source>
        <strain evidence="2 3">FSY-15</strain>
    </source>
</reference>
<dbReference type="Pfam" id="PF13715">
    <property type="entry name" value="CarbopepD_reg_2"/>
    <property type="match status" value="1"/>
</dbReference>
<dbReference type="EMBL" id="SACY01000001">
    <property type="protein sequence ID" value="RVU26622.1"/>
    <property type="molecule type" value="Genomic_DNA"/>
</dbReference>
<organism evidence="2 3">
    <name type="scientific">Sandaracinomonas limnophila</name>
    <dbReference type="NCBI Taxonomy" id="1862386"/>
    <lineage>
        <taxon>Bacteria</taxon>
        <taxon>Pseudomonadati</taxon>
        <taxon>Bacteroidota</taxon>
        <taxon>Cytophagia</taxon>
        <taxon>Cytophagales</taxon>
        <taxon>Flectobacillaceae</taxon>
        <taxon>Sandaracinomonas</taxon>
    </lineage>
</organism>
<keyword evidence="1" id="KW-0175">Coiled coil</keyword>
<dbReference type="InterPro" id="IPR008969">
    <property type="entry name" value="CarboxyPept-like_regulatory"/>
</dbReference>
<dbReference type="InterPro" id="IPR043741">
    <property type="entry name" value="DUF5686"/>
</dbReference>
<accession>A0A437PWK7</accession>
<keyword evidence="2" id="KW-0121">Carboxypeptidase</keyword>
<dbReference type="Proteomes" id="UP000282832">
    <property type="component" value="Unassembled WGS sequence"/>
</dbReference>
<sequence length="866" mass="100710">MRIKLFILFVFVSIQSVWSQSISGIIKNTKGEPLPFASLWVSNLNRGTLANENGEFLMNLGTGEHEITFRFLGHVPHLEKVVFQKDSKDKKFEIRLIEQSISLKEVQVGALKEDPAILMMRRMIAMAPFHLQEIRNYTAKAYIKGTGKVNSISPLMNKLIGKKMEKESGIKAGSTYVLEAINVLEYNKPNQLKERVISNRNNLPAQLKAQDSPNLRIAQTNFYRSKVWGSLISPLSSNAFSYYNFAYLGSFKLGEQTISKIQIRPKMISDDLLSGTMNIVEDTWSIYSLDLLIKTNNTSNHMYEQCANFNGVWMPVQYEVSLAINMMGIDASFKYITQIKQYNIHIDPKFLVKPQIIDERVQKGLAKEIDQEKIKNSNQASNSFSQEITRKKLRKALQQISKEEKQKVTSEKKLTYQNEYDFEIDSLASKKSEDYWEKEREVPLVESEIKGYKEADSIYAAGAKKRLEDSVRNLPKFKFYHLWTGKTYDYQKKQIGNKIHLDGIGIYYSALDGLYLTNKLEFLHANSRQNFVNISGDLRYSTGLNRFNYSIDFQKSYDGSRQYIRFRFGDEIQQKNTESIISEKIASLYALFHNQNIVKFYENQFVNLTYRYRLNSKFLFSTILEYRQRNDLVNTKSKGIFNLDGKEFESNDPLNLEMGPTKIWNDQQLFYQFGIKYQPFSIWRRFNQYSYLGDQNKLVAELKYKQAQLDNSFSSIEFSIKQKINLERFGEFSYFLGVNTFIKKPSNFLDFKHYSGNEILFIGKNSSNFLALPYYLMSTAGNSIWGNIEYHPRKLLLNRIPALYMYGIRESLKFNFIRNENSPKSKLYQELSYGFDGVLGGFGIDIVKPFGDWIPQDYKVRIRVPL</sequence>
<evidence type="ECO:0000256" key="1">
    <source>
        <dbReference type="SAM" id="Coils"/>
    </source>
</evidence>
<comment type="caution">
    <text evidence="2">The sequence shown here is derived from an EMBL/GenBank/DDBJ whole genome shotgun (WGS) entry which is preliminary data.</text>
</comment>
<dbReference type="GO" id="GO:0004180">
    <property type="term" value="F:carboxypeptidase activity"/>
    <property type="evidence" value="ECO:0007669"/>
    <property type="project" value="UniProtKB-KW"/>
</dbReference>
<dbReference type="OrthoDB" id="983143at2"/>
<keyword evidence="3" id="KW-1185">Reference proteome</keyword>
<feature type="coiled-coil region" evidence="1">
    <location>
        <begin position="386"/>
        <end position="413"/>
    </location>
</feature>
<gene>
    <name evidence="2" type="ORF">EOJ36_01105</name>
</gene>
<proteinExistence type="predicted"/>
<protein>
    <submittedName>
        <fullName evidence="2">Carboxypeptidase-like regulatory domain-containing protein</fullName>
    </submittedName>
</protein>
<dbReference type="RefSeq" id="WP_127802174.1">
    <property type="nucleotide sequence ID" value="NZ_SACY01000001.1"/>
</dbReference>
<evidence type="ECO:0000313" key="2">
    <source>
        <dbReference type="EMBL" id="RVU26622.1"/>
    </source>
</evidence>
<dbReference type="Pfam" id="PF18939">
    <property type="entry name" value="DUF5686"/>
    <property type="match status" value="1"/>
</dbReference>
<name>A0A437PWK7_9BACT</name>
<keyword evidence="2" id="KW-0378">Hydrolase</keyword>
<dbReference type="AlphaFoldDB" id="A0A437PWK7"/>
<dbReference type="SUPFAM" id="SSF49464">
    <property type="entry name" value="Carboxypeptidase regulatory domain-like"/>
    <property type="match status" value="1"/>
</dbReference>
<evidence type="ECO:0000313" key="3">
    <source>
        <dbReference type="Proteomes" id="UP000282832"/>
    </source>
</evidence>
<keyword evidence="2" id="KW-0645">Protease</keyword>
<dbReference type="Gene3D" id="2.60.40.1120">
    <property type="entry name" value="Carboxypeptidase-like, regulatory domain"/>
    <property type="match status" value="1"/>
</dbReference>